<evidence type="ECO:0000256" key="3">
    <source>
        <dbReference type="ARBA" id="ARBA00006171"/>
    </source>
</evidence>
<dbReference type="SFLD" id="SFLDS00003">
    <property type="entry name" value="Haloacid_Dehalogenase"/>
    <property type="match status" value="1"/>
</dbReference>
<comment type="caution">
    <text evidence="5">The sequence shown here is derived from an EMBL/GenBank/DDBJ whole genome shotgun (WGS) entry which is preliminary data.</text>
</comment>
<reference evidence="5" key="1">
    <citation type="submission" date="2020-10" db="EMBL/GenBank/DDBJ databases">
        <authorList>
            <person name="Gilroy R."/>
        </authorList>
    </citation>
    <scope>NUCLEOTIDE SEQUENCE</scope>
    <source>
        <strain evidence="5">7293</strain>
    </source>
</reference>
<dbReference type="GO" id="GO:0008967">
    <property type="term" value="F:phosphoglycolate phosphatase activity"/>
    <property type="evidence" value="ECO:0007669"/>
    <property type="project" value="UniProtKB-EC"/>
</dbReference>
<dbReference type="Pfam" id="PF13419">
    <property type="entry name" value="HAD_2"/>
    <property type="match status" value="1"/>
</dbReference>
<dbReference type="EMBL" id="JADIMT010000037">
    <property type="protein sequence ID" value="MBO8435865.1"/>
    <property type="molecule type" value="Genomic_DNA"/>
</dbReference>
<accession>A0A9D9E0Z1</accession>
<sequence length="220" mass="24272">MKVAEVLKQAEAFLFDFDGVVTDSEPYAFQTLCAVMKEHFGIIPDDEDIAFTIGLDAHGVAAALSRKYSIHLSGDELINLLSTYPDFYTEYEGIKPFSGIPQLFKLLRERGKKIAIVSSTRKAHLLSALKRMGLEDFPSLVIGGDSVEKRKPEAEPYLKAMRELGESCESALAIEDSPVGILAAKRAGLFVLAYKGSQVEQDTALADDTIRDYSELLELF</sequence>
<protein>
    <recommendedName>
        <fullName evidence="4">phosphoglycolate phosphatase</fullName>
        <ecNumber evidence="4">3.1.3.18</ecNumber>
    </recommendedName>
</protein>
<dbReference type="SUPFAM" id="SSF56784">
    <property type="entry name" value="HAD-like"/>
    <property type="match status" value="1"/>
</dbReference>
<dbReference type="InterPro" id="IPR050155">
    <property type="entry name" value="HAD-like_hydrolase_sf"/>
</dbReference>
<dbReference type="InterPro" id="IPR006439">
    <property type="entry name" value="HAD-SF_hydro_IA"/>
</dbReference>
<dbReference type="GO" id="GO:0005829">
    <property type="term" value="C:cytosol"/>
    <property type="evidence" value="ECO:0007669"/>
    <property type="project" value="TreeGrafter"/>
</dbReference>
<evidence type="ECO:0000313" key="6">
    <source>
        <dbReference type="Proteomes" id="UP000823615"/>
    </source>
</evidence>
<evidence type="ECO:0000256" key="2">
    <source>
        <dbReference type="ARBA" id="ARBA00004818"/>
    </source>
</evidence>
<comment type="similarity">
    <text evidence="3">Belongs to the HAD-like hydrolase superfamily. CbbY/CbbZ/Gph/YieH family.</text>
</comment>
<evidence type="ECO:0000256" key="1">
    <source>
        <dbReference type="ARBA" id="ARBA00000830"/>
    </source>
</evidence>
<evidence type="ECO:0000313" key="5">
    <source>
        <dbReference type="EMBL" id="MBO8435865.1"/>
    </source>
</evidence>
<evidence type="ECO:0000256" key="4">
    <source>
        <dbReference type="ARBA" id="ARBA00013078"/>
    </source>
</evidence>
<dbReference type="GO" id="GO:0006281">
    <property type="term" value="P:DNA repair"/>
    <property type="evidence" value="ECO:0007669"/>
    <property type="project" value="TreeGrafter"/>
</dbReference>
<dbReference type="SFLD" id="SFLDG01129">
    <property type="entry name" value="C1.5:_HAD__Beta-PGM__Phosphata"/>
    <property type="match status" value="1"/>
</dbReference>
<proteinExistence type="inferred from homology"/>
<dbReference type="InterPro" id="IPR023214">
    <property type="entry name" value="HAD_sf"/>
</dbReference>
<name>A0A9D9E0Z1_9SPIO</name>
<gene>
    <name evidence="5" type="ORF">IAA97_02655</name>
</gene>
<comment type="catalytic activity">
    <reaction evidence="1">
        <text>2-phosphoglycolate + H2O = glycolate + phosphate</text>
        <dbReference type="Rhea" id="RHEA:14369"/>
        <dbReference type="ChEBI" id="CHEBI:15377"/>
        <dbReference type="ChEBI" id="CHEBI:29805"/>
        <dbReference type="ChEBI" id="CHEBI:43474"/>
        <dbReference type="ChEBI" id="CHEBI:58033"/>
        <dbReference type="EC" id="3.1.3.18"/>
    </reaction>
</comment>
<comment type="pathway">
    <text evidence="2">Organic acid metabolism; glycolate biosynthesis; glycolate from 2-phosphoglycolate: step 1/1.</text>
</comment>
<reference evidence="5" key="2">
    <citation type="journal article" date="2021" name="PeerJ">
        <title>Extensive microbial diversity within the chicken gut microbiome revealed by metagenomics and culture.</title>
        <authorList>
            <person name="Gilroy R."/>
            <person name="Ravi A."/>
            <person name="Getino M."/>
            <person name="Pursley I."/>
            <person name="Horton D.L."/>
            <person name="Alikhan N.F."/>
            <person name="Baker D."/>
            <person name="Gharbi K."/>
            <person name="Hall N."/>
            <person name="Watson M."/>
            <person name="Adriaenssens E.M."/>
            <person name="Foster-Nyarko E."/>
            <person name="Jarju S."/>
            <person name="Secka A."/>
            <person name="Antonio M."/>
            <person name="Oren A."/>
            <person name="Chaudhuri R.R."/>
            <person name="La Ragione R."/>
            <person name="Hildebrand F."/>
            <person name="Pallen M.J."/>
        </authorList>
    </citation>
    <scope>NUCLEOTIDE SEQUENCE</scope>
    <source>
        <strain evidence="5">7293</strain>
    </source>
</reference>
<dbReference type="Gene3D" id="1.10.150.240">
    <property type="entry name" value="Putative phosphatase, domain 2"/>
    <property type="match status" value="1"/>
</dbReference>
<dbReference type="PANTHER" id="PTHR43434:SF1">
    <property type="entry name" value="PHOSPHOGLYCOLATE PHOSPHATASE"/>
    <property type="match status" value="1"/>
</dbReference>
<dbReference type="InterPro" id="IPR023198">
    <property type="entry name" value="PGP-like_dom2"/>
</dbReference>
<dbReference type="AlphaFoldDB" id="A0A9D9E0Z1"/>
<organism evidence="5 6">
    <name type="scientific">Candidatus Ornithospirochaeta stercoripullorum</name>
    <dbReference type="NCBI Taxonomy" id="2840899"/>
    <lineage>
        <taxon>Bacteria</taxon>
        <taxon>Pseudomonadati</taxon>
        <taxon>Spirochaetota</taxon>
        <taxon>Spirochaetia</taxon>
        <taxon>Spirochaetales</taxon>
        <taxon>Spirochaetaceae</taxon>
        <taxon>Spirochaetaceae incertae sedis</taxon>
        <taxon>Candidatus Ornithospirochaeta</taxon>
    </lineage>
</organism>
<dbReference type="InterPro" id="IPR036412">
    <property type="entry name" value="HAD-like_sf"/>
</dbReference>
<dbReference type="EC" id="3.1.3.18" evidence="4"/>
<dbReference type="Gene3D" id="3.40.50.1000">
    <property type="entry name" value="HAD superfamily/HAD-like"/>
    <property type="match status" value="1"/>
</dbReference>
<dbReference type="InterPro" id="IPR041492">
    <property type="entry name" value="HAD_2"/>
</dbReference>
<dbReference type="Proteomes" id="UP000823615">
    <property type="component" value="Unassembled WGS sequence"/>
</dbReference>
<dbReference type="NCBIfam" id="TIGR01509">
    <property type="entry name" value="HAD-SF-IA-v3"/>
    <property type="match status" value="1"/>
</dbReference>
<dbReference type="PANTHER" id="PTHR43434">
    <property type="entry name" value="PHOSPHOGLYCOLATE PHOSPHATASE"/>
    <property type="match status" value="1"/>
</dbReference>